<dbReference type="OrthoDB" id="9785707at2"/>
<feature type="domain" description="Smf/DprA SLOG" evidence="3">
    <location>
        <begin position="86"/>
        <end position="291"/>
    </location>
</feature>
<feature type="domain" description="DprA winged helix" evidence="4">
    <location>
        <begin position="326"/>
        <end position="387"/>
    </location>
</feature>
<evidence type="ECO:0000313" key="6">
    <source>
        <dbReference type="Proteomes" id="UP000198728"/>
    </source>
</evidence>
<evidence type="ECO:0000259" key="4">
    <source>
        <dbReference type="Pfam" id="PF17782"/>
    </source>
</evidence>
<dbReference type="InterPro" id="IPR036388">
    <property type="entry name" value="WH-like_DNA-bd_sf"/>
</dbReference>
<name>A0A1I1J005_9RHOB</name>
<dbReference type="Gene3D" id="1.10.10.10">
    <property type="entry name" value="Winged helix-like DNA-binding domain superfamily/Winged helix DNA-binding domain"/>
    <property type="match status" value="1"/>
</dbReference>
<dbReference type="Pfam" id="PF17782">
    <property type="entry name" value="WHD_DprA"/>
    <property type="match status" value="1"/>
</dbReference>
<accession>A0A1I1J005</accession>
<feature type="region of interest" description="Disordered" evidence="2">
    <location>
        <begin position="295"/>
        <end position="332"/>
    </location>
</feature>
<feature type="compositionally biased region" description="Pro residues" evidence="2">
    <location>
        <begin position="315"/>
        <end position="328"/>
    </location>
</feature>
<dbReference type="Pfam" id="PF02481">
    <property type="entry name" value="DNA_processg_A"/>
    <property type="match status" value="1"/>
</dbReference>
<dbReference type="InterPro" id="IPR003488">
    <property type="entry name" value="DprA"/>
</dbReference>
<dbReference type="SUPFAM" id="SSF102405">
    <property type="entry name" value="MCP/YpsA-like"/>
    <property type="match status" value="1"/>
</dbReference>
<protein>
    <submittedName>
        <fullName evidence="5">DNA processing protein</fullName>
    </submittedName>
</protein>
<proteinExistence type="inferred from homology"/>
<evidence type="ECO:0000313" key="5">
    <source>
        <dbReference type="EMBL" id="SFC38800.1"/>
    </source>
</evidence>
<sequence length="393" mass="40837">MSSPPSLAPPTTDGARLTWLRLLRSHRVGPSTFYRLMAEHAGDADAALAALPQIAAAAGVARYAPCPIDVVERELAAGRRAGATPLFIGHPAYPPALSELPDAPPMLWARGEVALTSRATVALVGARNASSIGRRMARVLAAGLGEAGLVIASGLARGIDAEVHTAALPTGTVAVVAGGVDVIYPRENTDLTHQIAERGLILSEMPPGMRPQARHFPRRNRIISGISRAVVVVEAAAKSGSLITARDALDQGRDVLAVPGHPFDARASGCNLLIRDGAPLVRSAGDVLEALGTIEQPRAATGGQTPARQIRRPSAPQPPLFLSPPPAATPSKHGRTEAVRARILSLLGPTPLAEDQLLRDLSLPGPAVAEHLLSLEMDGAVVRQPGGLLTRAV</sequence>
<dbReference type="Pfam" id="PF21102">
    <property type="entry name" value="DprA_N"/>
    <property type="match status" value="1"/>
</dbReference>
<dbReference type="GO" id="GO:0009294">
    <property type="term" value="P:DNA-mediated transformation"/>
    <property type="evidence" value="ECO:0007669"/>
    <property type="project" value="InterPro"/>
</dbReference>
<dbReference type="InterPro" id="IPR057666">
    <property type="entry name" value="DrpA_SLOG"/>
</dbReference>
<evidence type="ECO:0000256" key="1">
    <source>
        <dbReference type="ARBA" id="ARBA00006525"/>
    </source>
</evidence>
<dbReference type="RefSeq" id="WP_093360508.1">
    <property type="nucleotide sequence ID" value="NZ_FOLG01000004.1"/>
</dbReference>
<dbReference type="NCBIfam" id="TIGR00732">
    <property type="entry name" value="dprA"/>
    <property type="match status" value="1"/>
</dbReference>
<dbReference type="EMBL" id="FOLG01000004">
    <property type="protein sequence ID" value="SFC38800.1"/>
    <property type="molecule type" value="Genomic_DNA"/>
</dbReference>
<evidence type="ECO:0000256" key="2">
    <source>
        <dbReference type="SAM" id="MobiDB-lite"/>
    </source>
</evidence>
<reference evidence="5 6" key="1">
    <citation type="submission" date="2016-10" db="EMBL/GenBank/DDBJ databases">
        <authorList>
            <person name="de Groot N.N."/>
        </authorList>
    </citation>
    <scope>NUCLEOTIDE SEQUENCE [LARGE SCALE GENOMIC DNA]</scope>
    <source>
        <strain evidence="5 6">DSM 19548</strain>
    </source>
</reference>
<dbReference type="Proteomes" id="UP000198728">
    <property type="component" value="Unassembled WGS sequence"/>
</dbReference>
<dbReference type="InterPro" id="IPR041614">
    <property type="entry name" value="DprA_WH"/>
</dbReference>
<dbReference type="STRING" id="441112.SAMN04488094_104190"/>
<comment type="similarity">
    <text evidence="1">Belongs to the DprA/Smf family.</text>
</comment>
<keyword evidence="6" id="KW-1185">Reference proteome</keyword>
<dbReference type="PANTHER" id="PTHR43022:SF1">
    <property type="entry name" value="PROTEIN SMF"/>
    <property type="match status" value="1"/>
</dbReference>
<dbReference type="Gene3D" id="3.40.50.450">
    <property type="match status" value="1"/>
</dbReference>
<organism evidence="5 6">
    <name type="scientific">Tropicimonas isoalkanivorans</name>
    <dbReference type="NCBI Taxonomy" id="441112"/>
    <lineage>
        <taxon>Bacteria</taxon>
        <taxon>Pseudomonadati</taxon>
        <taxon>Pseudomonadota</taxon>
        <taxon>Alphaproteobacteria</taxon>
        <taxon>Rhodobacterales</taxon>
        <taxon>Roseobacteraceae</taxon>
        <taxon>Tropicimonas</taxon>
    </lineage>
</organism>
<gene>
    <name evidence="5" type="ORF">SAMN04488094_104190</name>
</gene>
<dbReference type="AlphaFoldDB" id="A0A1I1J005"/>
<evidence type="ECO:0000259" key="3">
    <source>
        <dbReference type="Pfam" id="PF02481"/>
    </source>
</evidence>
<dbReference type="PANTHER" id="PTHR43022">
    <property type="entry name" value="PROTEIN SMF"/>
    <property type="match status" value="1"/>
</dbReference>